<accession>A0A1I1T7Y4</accession>
<dbReference type="AlphaFoldDB" id="A0A1I1T7Y4"/>
<evidence type="ECO:0000313" key="1">
    <source>
        <dbReference type="EMBL" id="SFD54716.1"/>
    </source>
</evidence>
<dbReference type="Proteomes" id="UP000243950">
    <property type="component" value="Unassembled WGS sequence"/>
</dbReference>
<sequence length="34" mass="4210">MQKRKGTVNTFVVIYFYHYKKSLKPLRSVWYAEK</sequence>
<gene>
    <name evidence="1" type="ORF">SAMN05216372_102361</name>
</gene>
<evidence type="ECO:0000313" key="2">
    <source>
        <dbReference type="Proteomes" id="UP000243950"/>
    </source>
</evidence>
<protein>
    <submittedName>
        <fullName evidence="1">Uncharacterized protein</fullName>
    </submittedName>
</protein>
<keyword evidence="2" id="KW-1185">Reference proteome</keyword>
<proteinExistence type="predicted"/>
<dbReference type="EMBL" id="FOMO01000002">
    <property type="protein sequence ID" value="SFD54716.1"/>
    <property type="molecule type" value="Genomic_DNA"/>
</dbReference>
<organism evidence="1 2">
    <name type="scientific">Pseudomonas straminea</name>
    <dbReference type="NCBI Taxonomy" id="47882"/>
    <lineage>
        <taxon>Bacteria</taxon>
        <taxon>Pseudomonadati</taxon>
        <taxon>Pseudomonadota</taxon>
        <taxon>Gammaproteobacteria</taxon>
        <taxon>Pseudomonadales</taxon>
        <taxon>Pseudomonadaceae</taxon>
        <taxon>Phytopseudomonas</taxon>
    </lineage>
</organism>
<name>A0A1I1T7Y4_PSEOC</name>
<reference evidence="2" key="1">
    <citation type="submission" date="2016-10" db="EMBL/GenBank/DDBJ databases">
        <authorList>
            <person name="Varghese N."/>
            <person name="Submissions S."/>
        </authorList>
    </citation>
    <scope>NUCLEOTIDE SEQUENCE [LARGE SCALE GENOMIC DNA]</scope>
    <source>
        <strain evidence="2">JCM 2783</strain>
    </source>
</reference>